<proteinExistence type="predicted"/>
<keyword evidence="2" id="KW-1185">Reference proteome</keyword>
<sequence length="428" mass="46596">MQIINRLSFFLVAFLLGYSSVYSQTQADVKMGEILNGGDLFQLRKEYPNLKGSVSVKMLNLVADAQLGIGFNKLENAAVALDSLLAHHQNELGAQTSIGMAALQGMNLLNLGMYEQAGKVGESLVNALKESVPFESLYSFVFIEKVGKALANVPKPYLECPDRDVTVPLSVETVGRGKHIYIPVEVNGITKNYIFDTGCSFGNFVSEKYAEEVGLKIVADSIPVSGMEIGLVKLAVADSMKIGEMVYHNPVFMVAPPDHEVDSVFAFDGVIGYHFIRDAKEIIIDNEAGKFVFPQKESEGEPNMYLASNTPQVRISYDGKPFDLIFDTGNVKSDLGNKFAKTFPDAIAGLAEQVTSRGGFGGISQIKAVTLPNFCFEAAGTKVTLHNTEVITNTGISSRLFAGSLGTDFVLSFKRLTINYQNMFIRGE</sequence>
<dbReference type="CDD" id="cd05483">
    <property type="entry name" value="retropepsin_like_bacteria"/>
    <property type="match status" value="1"/>
</dbReference>
<dbReference type="Proteomes" id="UP000036951">
    <property type="component" value="Unassembled WGS sequence"/>
</dbReference>
<dbReference type="EMBL" id="LFQU01000031">
    <property type="protein sequence ID" value="KOO67633.1"/>
    <property type="molecule type" value="Genomic_DNA"/>
</dbReference>
<reference evidence="1 2" key="1">
    <citation type="submission" date="2015-06" db="EMBL/GenBank/DDBJ databases">
        <title>Prevotella sp. 109, sp. nov., a novel member of the family Prevotellaceae isolated from human faeces.</title>
        <authorList>
            <person name="Shkoporov A.N."/>
            <person name="Chaplin A.V."/>
            <person name="Kafarskaia L.I."/>
            <person name="Efimov B.A."/>
        </authorList>
    </citation>
    <scope>NUCLEOTIDE SEQUENCE [LARGE SCALE GENOMIC DNA]</scope>
    <source>
        <strain evidence="1 2">109</strain>
    </source>
</reference>
<dbReference type="RefSeq" id="WP_053399014.1">
    <property type="nucleotide sequence ID" value="NZ_LFQU01000031.1"/>
</dbReference>
<gene>
    <name evidence="1" type="ORF">ACU52_12435</name>
</gene>
<evidence type="ECO:0008006" key="3">
    <source>
        <dbReference type="Google" id="ProtNLM"/>
    </source>
</evidence>
<accession>A0A8E1QW37</accession>
<evidence type="ECO:0000313" key="2">
    <source>
        <dbReference type="Proteomes" id="UP000036951"/>
    </source>
</evidence>
<dbReference type="InterPro" id="IPR021109">
    <property type="entry name" value="Peptidase_aspartic_dom_sf"/>
</dbReference>
<comment type="caution">
    <text evidence="1">The sequence shown here is derived from an EMBL/GenBank/DDBJ whole genome shotgun (WGS) entry which is preliminary data.</text>
</comment>
<name>A0A8E1QW37_9BACT</name>
<dbReference type="Gene3D" id="2.40.70.10">
    <property type="entry name" value="Acid Proteases"/>
    <property type="match status" value="2"/>
</dbReference>
<dbReference type="InterPro" id="IPR034122">
    <property type="entry name" value="Retropepsin-like_bacterial"/>
</dbReference>
<dbReference type="SUPFAM" id="SSF50630">
    <property type="entry name" value="Acid proteases"/>
    <property type="match status" value="1"/>
</dbReference>
<organism evidence="1 2">
    <name type="scientific">Xylanibacter rarus</name>
    <dbReference type="NCBI Taxonomy" id="1676614"/>
    <lineage>
        <taxon>Bacteria</taxon>
        <taxon>Pseudomonadati</taxon>
        <taxon>Bacteroidota</taxon>
        <taxon>Bacteroidia</taxon>
        <taxon>Bacteroidales</taxon>
        <taxon>Prevotellaceae</taxon>
        <taxon>Xylanibacter</taxon>
    </lineage>
</organism>
<dbReference type="Pfam" id="PF13650">
    <property type="entry name" value="Asp_protease_2"/>
    <property type="match status" value="1"/>
</dbReference>
<dbReference type="AlphaFoldDB" id="A0A8E1QW37"/>
<protein>
    <recommendedName>
        <fullName evidence="3">Aspartyl protease</fullName>
    </recommendedName>
</protein>
<evidence type="ECO:0000313" key="1">
    <source>
        <dbReference type="EMBL" id="KOO67633.1"/>
    </source>
</evidence>